<dbReference type="Pfam" id="PF00085">
    <property type="entry name" value="Thioredoxin"/>
    <property type="match status" value="1"/>
</dbReference>
<dbReference type="RefSeq" id="WP_088917694.1">
    <property type="nucleotide sequence ID" value="NZ_CP018632.1"/>
</dbReference>
<dbReference type="OrthoDB" id="9790390at2"/>
<dbReference type="PANTHER" id="PTHR45663:SF11">
    <property type="entry name" value="GEO12009P1"/>
    <property type="match status" value="1"/>
</dbReference>
<dbReference type="Proteomes" id="UP000250079">
    <property type="component" value="Chromosome"/>
</dbReference>
<gene>
    <name evidence="7" type="ORF">IMCC3135_11460</name>
</gene>
<dbReference type="SUPFAM" id="SSF48452">
    <property type="entry name" value="TPR-like"/>
    <property type="match status" value="1"/>
</dbReference>
<keyword evidence="4" id="KW-1015">Disulfide bond</keyword>
<dbReference type="AlphaFoldDB" id="A0A2Z2NLR9"/>
<dbReference type="Gene3D" id="3.40.30.10">
    <property type="entry name" value="Glutaredoxin"/>
    <property type="match status" value="1"/>
</dbReference>
<accession>A0A2Z2NLR9</accession>
<protein>
    <submittedName>
        <fullName evidence="7">Thioredoxin C-1</fullName>
    </submittedName>
</protein>
<dbReference type="InterPro" id="IPR011990">
    <property type="entry name" value="TPR-like_helical_dom_sf"/>
</dbReference>
<dbReference type="PROSITE" id="PS00194">
    <property type="entry name" value="THIOREDOXIN_1"/>
    <property type="match status" value="1"/>
</dbReference>
<feature type="domain" description="Thioredoxin" evidence="6">
    <location>
        <begin position="1"/>
        <end position="113"/>
    </location>
</feature>
<dbReference type="EMBL" id="CP018632">
    <property type="protein sequence ID" value="ASJ72382.1"/>
    <property type="molecule type" value="Genomic_DNA"/>
</dbReference>
<sequence>MADSPHIVQLDEQNFMQVVVEGSDTTPVLVDFWADWCAPCKSLMPILEKLAIEYNGAFILAKLDTEANPGIAQQLGIRSLPTVKLFKDRQLVNEFMGALPESEVRAFIEANIGPALPATPEETEEDTDDSQVSIAMNLFEQGQAEEARTLLQQAQAEDPENVEVLLSLGQVCISMGDLETAESCLNALPESDRTGAQGLRLAGILELAKESDASISPQTLEAELEKDPSSSENRYKLAIALALAGNIQAAMDHLLKLVQTEPGYNEGAPREKLLALFNVLGDDPLVGQYRRKLFALLH</sequence>
<evidence type="ECO:0000256" key="5">
    <source>
        <dbReference type="ARBA" id="ARBA00023284"/>
    </source>
</evidence>
<dbReference type="GO" id="GO:0015035">
    <property type="term" value="F:protein-disulfide reductase activity"/>
    <property type="evidence" value="ECO:0007669"/>
    <property type="project" value="UniProtKB-ARBA"/>
</dbReference>
<dbReference type="PRINTS" id="PR00421">
    <property type="entry name" value="THIOREDOXIN"/>
</dbReference>
<dbReference type="InterPro" id="IPR036249">
    <property type="entry name" value="Thioredoxin-like_sf"/>
</dbReference>
<dbReference type="InterPro" id="IPR013766">
    <property type="entry name" value="Thioredoxin_domain"/>
</dbReference>
<organism evidence="7 8">
    <name type="scientific">Granulosicoccus antarcticus IMCC3135</name>
    <dbReference type="NCBI Taxonomy" id="1192854"/>
    <lineage>
        <taxon>Bacteria</taxon>
        <taxon>Pseudomonadati</taxon>
        <taxon>Pseudomonadota</taxon>
        <taxon>Gammaproteobacteria</taxon>
        <taxon>Chromatiales</taxon>
        <taxon>Granulosicoccaceae</taxon>
        <taxon>Granulosicoccus</taxon>
    </lineage>
</organism>
<keyword evidence="8" id="KW-1185">Reference proteome</keyword>
<dbReference type="InterPro" id="IPR017937">
    <property type="entry name" value="Thioredoxin_CS"/>
</dbReference>
<dbReference type="CDD" id="cd02956">
    <property type="entry name" value="ybbN"/>
    <property type="match status" value="1"/>
</dbReference>
<evidence type="ECO:0000256" key="1">
    <source>
        <dbReference type="ARBA" id="ARBA00008987"/>
    </source>
</evidence>
<evidence type="ECO:0000313" key="7">
    <source>
        <dbReference type="EMBL" id="ASJ72382.1"/>
    </source>
</evidence>
<dbReference type="GO" id="GO:0005737">
    <property type="term" value="C:cytoplasm"/>
    <property type="evidence" value="ECO:0007669"/>
    <property type="project" value="TreeGrafter"/>
</dbReference>
<dbReference type="Pfam" id="PF14561">
    <property type="entry name" value="TPR_20"/>
    <property type="match status" value="1"/>
</dbReference>
<keyword evidence="5" id="KW-0676">Redox-active center</keyword>
<dbReference type="PROSITE" id="PS51352">
    <property type="entry name" value="THIOREDOXIN_2"/>
    <property type="match status" value="1"/>
</dbReference>
<dbReference type="FunFam" id="3.40.30.10:FF:000001">
    <property type="entry name" value="Thioredoxin"/>
    <property type="match status" value="1"/>
</dbReference>
<comment type="similarity">
    <text evidence="1">Belongs to the thioredoxin family.</text>
</comment>
<name>A0A2Z2NLR9_9GAMM</name>
<proteinExistence type="inferred from homology"/>
<dbReference type="SUPFAM" id="SSF52833">
    <property type="entry name" value="Thioredoxin-like"/>
    <property type="match status" value="1"/>
</dbReference>
<dbReference type="Pfam" id="PF14559">
    <property type="entry name" value="TPR_19"/>
    <property type="match status" value="1"/>
</dbReference>
<dbReference type="GO" id="GO:0006950">
    <property type="term" value="P:response to stress"/>
    <property type="evidence" value="ECO:0007669"/>
    <property type="project" value="UniProtKB-ARBA"/>
</dbReference>
<dbReference type="KEGG" id="gai:IMCC3135_11460"/>
<keyword evidence="2" id="KW-0813">Transport</keyword>
<evidence type="ECO:0000256" key="4">
    <source>
        <dbReference type="ARBA" id="ARBA00023157"/>
    </source>
</evidence>
<reference evidence="7 8" key="1">
    <citation type="submission" date="2016-12" db="EMBL/GenBank/DDBJ databases">
        <authorList>
            <person name="Song W.-J."/>
            <person name="Kurnit D.M."/>
        </authorList>
    </citation>
    <scope>NUCLEOTIDE SEQUENCE [LARGE SCALE GENOMIC DNA]</scope>
    <source>
        <strain evidence="7 8">IMCC3135</strain>
    </source>
</reference>
<evidence type="ECO:0000256" key="3">
    <source>
        <dbReference type="ARBA" id="ARBA00022982"/>
    </source>
</evidence>
<evidence type="ECO:0000256" key="2">
    <source>
        <dbReference type="ARBA" id="ARBA00022448"/>
    </source>
</evidence>
<dbReference type="PANTHER" id="PTHR45663">
    <property type="entry name" value="GEO12009P1"/>
    <property type="match status" value="1"/>
</dbReference>
<keyword evidence="3" id="KW-0249">Electron transport</keyword>
<dbReference type="Gene3D" id="1.25.40.10">
    <property type="entry name" value="Tetratricopeptide repeat domain"/>
    <property type="match status" value="2"/>
</dbReference>
<evidence type="ECO:0000259" key="6">
    <source>
        <dbReference type="PROSITE" id="PS51352"/>
    </source>
</evidence>
<evidence type="ECO:0000313" key="8">
    <source>
        <dbReference type="Proteomes" id="UP000250079"/>
    </source>
</evidence>